<dbReference type="RefSeq" id="WP_191325975.1">
    <property type="nucleotide sequence ID" value="NZ_BMZP01000025.1"/>
</dbReference>
<reference evidence="3" key="1">
    <citation type="journal article" date="2019" name="Int. J. Syst. Evol. Microbiol.">
        <title>The Global Catalogue of Microorganisms (GCM) 10K type strain sequencing project: providing services to taxonomists for standard genome sequencing and annotation.</title>
        <authorList>
            <consortium name="The Broad Institute Genomics Platform"/>
            <consortium name="The Broad Institute Genome Sequencing Center for Infectious Disease"/>
            <person name="Wu L."/>
            <person name="Ma J."/>
        </authorList>
    </citation>
    <scope>NUCLEOTIDE SEQUENCE [LARGE SCALE GENOMIC DNA]</scope>
    <source>
        <strain evidence="3">KCTC 42224</strain>
    </source>
</reference>
<dbReference type="Pfam" id="PF13529">
    <property type="entry name" value="Peptidase_C39_2"/>
    <property type="match status" value="1"/>
</dbReference>
<evidence type="ECO:0000313" key="2">
    <source>
        <dbReference type="EMBL" id="MFC3670280.1"/>
    </source>
</evidence>
<proteinExistence type="predicted"/>
<accession>A0ABV7UYQ1</accession>
<name>A0ABV7UYQ1_9SPHN</name>
<protein>
    <submittedName>
        <fullName evidence="2">C39 family peptidase</fullName>
    </submittedName>
</protein>
<comment type="caution">
    <text evidence="2">The sequence shown here is derived from an EMBL/GenBank/DDBJ whole genome shotgun (WGS) entry which is preliminary data.</text>
</comment>
<dbReference type="InterPro" id="IPR039564">
    <property type="entry name" value="Peptidase_C39-like"/>
</dbReference>
<sequence length="205" mass="21180">MSLPAFMAPKAPARSLTTVLNFPGGGAAKATPLAGFPLQSQALDNWCWAAVAAGVDAVRGAKQSQCTIAGLYGGVTGCPQVAEKLQPPTCPPRIANDTIGYLNEVLDCLGLSRSTFASITDGAAVETQARADLKQKRPVPFRIAWSGSGDGHFLAIVGASDQGLLVYDPAESKASVNHLVTVTAAQLSKGGYDGAGKWSHVYPVI</sequence>
<feature type="domain" description="Peptidase C39-like" evidence="1">
    <location>
        <begin position="35"/>
        <end position="170"/>
    </location>
</feature>
<gene>
    <name evidence="2" type="ORF">ACFOOT_02475</name>
</gene>
<organism evidence="2 3">
    <name type="scientific">Novosphingobium pokkalii</name>
    <dbReference type="NCBI Taxonomy" id="1770194"/>
    <lineage>
        <taxon>Bacteria</taxon>
        <taxon>Pseudomonadati</taxon>
        <taxon>Pseudomonadota</taxon>
        <taxon>Alphaproteobacteria</taxon>
        <taxon>Sphingomonadales</taxon>
        <taxon>Sphingomonadaceae</taxon>
        <taxon>Novosphingobium</taxon>
    </lineage>
</organism>
<dbReference type="EMBL" id="JBHRYE010000005">
    <property type="protein sequence ID" value="MFC3670280.1"/>
    <property type="molecule type" value="Genomic_DNA"/>
</dbReference>
<dbReference type="Proteomes" id="UP001595683">
    <property type="component" value="Unassembled WGS sequence"/>
</dbReference>
<evidence type="ECO:0000259" key="1">
    <source>
        <dbReference type="Pfam" id="PF13529"/>
    </source>
</evidence>
<keyword evidence="3" id="KW-1185">Reference proteome</keyword>
<evidence type="ECO:0000313" key="3">
    <source>
        <dbReference type="Proteomes" id="UP001595683"/>
    </source>
</evidence>